<sequence>MNTLPITLLQNMMLAFCSSAPHLPIANAGGVIKFDHVDADKLVEAQQAVMACHASFDFYFQQTPNGIEQRQHARCEHSYPITDLSALPFEHAEQVARDKIETLFTTPISAFEYPLHRNEIFILPNNQVWLAFLANHLICDGYSAFAYLKQVVDYYDKGHTPTNTQFEPVQLANRQAQYLTSNQYQKDKAFWLNHLAAPIEFRLFSPTNPLKSKAIHLSLPRSQLTPIVEFANQHALSLSTLMLTLWIRQLNQDFPLSNSDKLRIGLPVHGRKKSESNLFAFMANMLVHEFSLSDELDLAAQAQQVSTQLKHTYRHKKLPPELLYEELKLPPHIPLSEFRFGYMELEKLSDTPGMPRSFSYESHQHHSLPLQLNVINFHGVEQVDFLIEYNPHNLNEEQVVKHIRSLFDAIKNIASN</sequence>
<name>A0A167DNC3_9GAMM</name>
<dbReference type="EMBL" id="AUXZ01000084">
    <property type="protein sequence ID" value="KZN49089.1"/>
    <property type="molecule type" value="Genomic_DNA"/>
</dbReference>
<dbReference type="GO" id="GO:0003824">
    <property type="term" value="F:catalytic activity"/>
    <property type="evidence" value="ECO:0007669"/>
    <property type="project" value="InterPro"/>
</dbReference>
<dbReference type="OrthoDB" id="6437977at2"/>
<dbReference type="GO" id="GO:0043041">
    <property type="term" value="P:amino acid activation for nonribosomal peptide biosynthetic process"/>
    <property type="evidence" value="ECO:0007669"/>
    <property type="project" value="TreeGrafter"/>
</dbReference>
<feature type="domain" description="Condensation" evidence="1">
    <location>
        <begin position="3"/>
        <end position="416"/>
    </location>
</feature>
<dbReference type="Gene3D" id="3.30.559.30">
    <property type="entry name" value="Nonribosomal peptide synthetase, condensation domain"/>
    <property type="match status" value="1"/>
</dbReference>
<organism evidence="2 3">
    <name type="scientific">Pseudoalteromonas luteoviolacea H33</name>
    <dbReference type="NCBI Taxonomy" id="1365251"/>
    <lineage>
        <taxon>Bacteria</taxon>
        <taxon>Pseudomonadati</taxon>
        <taxon>Pseudomonadota</taxon>
        <taxon>Gammaproteobacteria</taxon>
        <taxon>Alteromonadales</taxon>
        <taxon>Pseudoalteromonadaceae</taxon>
        <taxon>Pseudoalteromonas</taxon>
    </lineage>
</organism>
<dbReference type="GO" id="GO:0031177">
    <property type="term" value="F:phosphopantetheine binding"/>
    <property type="evidence" value="ECO:0007669"/>
    <property type="project" value="TreeGrafter"/>
</dbReference>
<reference evidence="2 3" key="1">
    <citation type="submission" date="2013-07" db="EMBL/GenBank/DDBJ databases">
        <title>Comparative Genomic and Metabolomic Analysis of Twelve Strains of Pseudoalteromonas luteoviolacea.</title>
        <authorList>
            <person name="Vynne N.G."/>
            <person name="Mansson M."/>
            <person name="Gram L."/>
        </authorList>
    </citation>
    <scope>NUCLEOTIDE SEQUENCE [LARGE SCALE GENOMIC DNA]</scope>
    <source>
        <strain evidence="2 3">H33</strain>
    </source>
</reference>
<dbReference type="GO" id="GO:0044550">
    <property type="term" value="P:secondary metabolite biosynthetic process"/>
    <property type="evidence" value="ECO:0007669"/>
    <property type="project" value="TreeGrafter"/>
</dbReference>
<gene>
    <name evidence="2" type="ORF">N476_20480</name>
</gene>
<proteinExistence type="predicted"/>
<evidence type="ECO:0000313" key="3">
    <source>
        <dbReference type="Proteomes" id="UP000076503"/>
    </source>
</evidence>
<dbReference type="PANTHER" id="PTHR45527:SF1">
    <property type="entry name" value="FATTY ACID SYNTHASE"/>
    <property type="match status" value="1"/>
</dbReference>
<dbReference type="Proteomes" id="UP000076503">
    <property type="component" value="Unassembled WGS sequence"/>
</dbReference>
<dbReference type="RefSeq" id="WP_063362756.1">
    <property type="nucleotide sequence ID" value="NZ_AUXZ01000084.1"/>
</dbReference>
<evidence type="ECO:0000313" key="2">
    <source>
        <dbReference type="EMBL" id="KZN49089.1"/>
    </source>
</evidence>
<dbReference type="Gene3D" id="3.30.559.10">
    <property type="entry name" value="Chloramphenicol acetyltransferase-like domain"/>
    <property type="match status" value="1"/>
</dbReference>
<dbReference type="GO" id="GO:0005737">
    <property type="term" value="C:cytoplasm"/>
    <property type="evidence" value="ECO:0007669"/>
    <property type="project" value="TreeGrafter"/>
</dbReference>
<dbReference type="SUPFAM" id="SSF52777">
    <property type="entry name" value="CoA-dependent acyltransferases"/>
    <property type="match status" value="2"/>
</dbReference>
<accession>A0A167DNC3</accession>
<dbReference type="PANTHER" id="PTHR45527">
    <property type="entry name" value="NONRIBOSOMAL PEPTIDE SYNTHETASE"/>
    <property type="match status" value="1"/>
</dbReference>
<comment type="caution">
    <text evidence="2">The sequence shown here is derived from an EMBL/GenBank/DDBJ whole genome shotgun (WGS) entry which is preliminary data.</text>
</comment>
<dbReference type="Pfam" id="PF00668">
    <property type="entry name" value="Condensation"/>
    <property type="match status" value="1"/>
</dbReference>
<dbReference type="InterPro" id="IPR001242">
    <property type="entry name" value="Condensation_dom"/>
</dbReference>
<evidence type="ECO:0000259" key="1">
    <source>
        <dbReference type="Pfam" id="PF00668"/>
    </source>
</evidence>
<protein>
    <recommendedName>
        <fullName evidence="1">Condensation domain-containing protein</fullName>
    </recommendedName>
</protein>
<dbReference type="PATRIC" id="fig|1365251.3.peg.3419"/>
<dbReference type="AlphaFoldDB" id="A0A167DNC3"/>
<dbReference type="InterPro" id="IPR023213">
    <property type="entry name" value="CAT-like_dom_sf"/>
</dbReference>